<dbReference type="GO" id="GO:0004852">
    <property type="term" value="F:uroporphyrinogen-III synthase activity"/>
    <property type="evidence" value="ECO:0007669"/>
    <property type="project" value="UniProtKB-UniRule"/>
</dbReference>
<evidence type="ECO:0000256" key="3">
    <source>
        <dbReference type="ARBA" id="ARBA00013109"/>
    </source>
</evidence>
<dbReference type="InterPro" id="IPR039793">
    <property type="entry name" value="UROS/Hem4"/>
</dbReference>
<dbReference type="PANTHER" id="PTHR38042">
    <property type="entry name" value="UROPORPHYRINOGEN-III SYNTHASE, CHLOROPLASTIC"/>
    <property type="match status" value="1"/>
</dbReference>
<feature type="domain" description="Tetrapyrrole biosynthesis uroporphyrinogen III synthase" evidence="10">
    <location>
        <begin position="22"/>
        <end position="248"/>
    </location>
</feature>
<dbReference type="CDD" id="cd06578">
    <property type="entry name" value="HemD"/>
    <property type="match status" value="1"/>
</dbReference>
<dbReference type="GO" id="GO:0006780">
    <property type="term" value="P:uroporphyrinogen III biosynthetic process"/>
    <property type="evidence" value="ECO:0007669"/>
    <property type="project" value="UniProtKB-UniRule"/>
</dbReference>
<comment type="function">
    <text evidence="6 9">Catalyzes cyclization of the linear tetrapyrrole, hydroxymethylbilane, to the macrocyclic uroporphyrinogen III.</text>
</comment>
<evidence type="ECO:0000256" key="5">
    <source>
        <dbReference type="ARBA" id="ARBA00023244"/>
    </source>
</evidence>
<dbReference type="Gene3D" id="3.40.50.10090">
    <property type="match status" value="2"/>
</dbReference>
<evidence type="ECO:0000256" key="8">
    <source>
        <dbReference type="ARBA" id="ARBA00048617"/>
    </source>
</evidence>
<dbReference type="Proteomes" id="UP000018890">
    <property type="component" value="Unassembled WGS sequence"/>
</dbReference>
<dbReference type="RefSeq" id="WP_034748386.1">
    <property type="nucleotide sequence ID" value="NZ_BAUT01000046.1"/>
</dbReference>
<comment type="catalytic activity">
    <reaction evidence="8 9">
        <text>hydroxymethylbilane = uroporphyrinogen III + H2O</text>
        <dbReference type="Rhea" id="RHEA:18965"/>
        <dbReference type="ChEBI" id="CHEBI:15377"/>
        <dbReference type="ChEBI" id="CHEBI:57308"/>
        <dbReference type="ChEBI" id="CHEBI:57845"/>
        <dbReference type="EC" id="4.2.1.75"/>
    </reaction>
</comment>
<evidence type="ECO:0000259" key="10">
    <source>
        <dbReference type="Pfam" id="PF02602"/>
    </source>
</evidence>
<name>W4Q7G0_9BACI</name>
<dbReference type="InterPro" id="IPR036108">
    <property type="entry name" value="4pyrrol_syn_uPrphyn_synt_sf"/>
</dbReference>
<comment type="caution">
    <text evidence="11">The sequence shown here is derived from an EMBL/GenBank/DDBJ whole genome shotgun (WGS) entry which is preliminary data.</text>
</comment>
<evidence type="ECO:0000256" key="1">
    <source>
        <dbReference type="ARBA" id="ARBA00004772"/>
    </source>
</evidence>
<keyword evidence="4 9" id="KW-0456">Lyase</keyword>
<dbReference type="STRING" id="1236970.JCM9140_3453"/>
<dbReference type="EC" id="4.2.1.75" evidence="3 9"/>
<protein>
    <recommendedName>
        <fullName evidence="7 9">Uroporphyrinogen-III synthase</fullName>
        <ecNumber evidence="3 9">4.2.1.75</ecNumber>
    </recommendedName>
</protein>
<dbReference type="Pfam" id="PF02602">
    <property type="entry name" value="HEM4"/>
    <property type="match status" value="1"/>
</dbReference>
<comment type="similarity">
    <text evidence="2 9">Belongs to the uroporphyrinogen-III synthase family.</text>
</comment>
<sequence length="261" mass="29364">MRSGPLAGKTILVTRAKEQAKEVTQLIEKQGGTTIEIPLIAFQSTINKKEADVLQHIGDYQWLIFTSSNGVRFFMDYYIQHGDRDLLKKINIAVVGTKTEETLNKYQLAANIIPQEFVAEGLIEALKGQIKKDDKVLVARGNLGRMRLINELTKLGAVVTDLTVYETFLPKKSSYDLLDVLKTENIDYVTFTSSSTVHNYIKSIEPVGIKSRNHPIIACIGPIAAKTAESYGLKVEIVPRTYTIEHFIKEIVRHSKEEKEK</sequence>
<proteinExistence type="inferred from homology"/>
<organism evidence="11 12">
    <name type="scientific">Halalkalibacter wakoensis JCM 9140</name>
    <dbReference type="NCBI Taxonomy" id="1236970"/>
    <lineage>
        <taxon>Bacteria</taxon>
        <taxon>Bacillati</taxon>
        <taxon>Bacillota</taxon>
        <taxon>Bacilli</taxon>
        <taxon>Bacillales</taxon>
        <taxon>Bacillaceae</taxon>
        <taxon>Halalkalibacter</taxon>
    </lineage>
</organism>
<keyword evidence="5 9" id="KW-0627">Porphyrin biosynthesis</keyword>
<evidence type="ECO:0000256" key="4">
    <source>
        <dbReference type="ARBA" id="ARBA00023239"/>
    </source>
</evidence>
<comment type="pathway">
    <text evidence="1 9">Porphyrin-containing compound metabolism; protoporphyrin-IX biosynthesis; coproporphyrinogen-III from 5-aminolevulinate: step 3/4.</text>
</comment>
<evidence type="ECO:0000256" key="7">
    <source>
        <dbReference type="ARBA" id="ARBA00040167"/>
    </source>
</evidence>
<keyword evidence="11" id="KW-0808">Transferase</keyword>
<reference evidence="11" key="1">
    <citation type="journal article" date="2014" name="Genome Announc.">
        <title>Draft Genome Sequences of Three Alkaliphilic Bacillus Strains, Bacillus wakoensis JCM 9140T, Bacillus akibai JCM 9157T, and Bacillus hemicellulosilyticus JCM 9152T.</title>
        <authorList>
            <person name="Yuki M."/>
            <person name="Oshima K."/>
            <person name="Suda W."/>
            <person name="Oshida Y."/>
            <person name="Kitamura K."/>
            <person name="Iida T."/>
            <person name="Hattori M."/>
            <person name="Ohkuma M."/>
        </authorList>
    </citation>
    <scope>NUCLEOTIDE SEQUENCE [LARGE SCALE GENOMIC DNA]</scope>
    <source>
        <strain evidence="11">JCM 9140</strain>
    </source>
</reference>
<evidence type="ECO:0000313" key="12">
    <source>
        <dbReference type="Proteomes" id="UP000018890"/>
    </source>
</evidence>
<dbReference type="AlphaFoldDB" id="W4Q7G0"/>
<evidence type="ECO:0000256" key="9">
    <source>
        <dbReference type="RuleBase" id="RU366031"/>
    </source>
</evidence>
<evidence type="ECO:0000256" key="2">
    <source>
        <dbReference type="ARBA" id="ARBA00008133"/>
    </source>
</evidence>
<dbReference type="OrthoDB" id="9815856at2"/>
<gene>
    <name evidence="11" type="ORF">JCM9140_3453</name>
</gene>
<keyword evidence="12" id="KW-1185">Reference proteome</keyword>
<dbReference type="InterPro" id="IPR003754">
    <property type="entry name" value="4pyrrol_synth_uPrphyn_synth"/>
</dbReference>
<evidence type="ECO:0000313" key="11">
    <source>
        <dbReference type="EMBL" id="GAE27319.1"/>
    </source>
</evidence>
<evidence type="ECO:0000256" key="6">
    <source>
        <dbReference type="ARBA" id="ARBA00037589"/>
    </source>
</evidence>
<dbReference type="GO" id="GO:0008168">
    <property type="term" value="F:methyltransferase activity"/>
    <property type="evidence" value="ECO:0007669"/>
    <property type="project" value="UniProtKB-KW"/>
</dbReference>
<dbReference type="GO" id="GO:0032259">
    <property type="term" value="P:methylation"/>
    <property type="evidence" value="ECO:0007669"/>
    <property type="project" value="UniProtKB-KW"/>
</dbReference>
<keyword evidence="11" id="KW-0489">Methyltransferase</keyword>
<dbReference type="UniPathway" id="UPA00251">
    <property type="reaction ID" value="UER00320"/>
</dbReference>
<dbReference type="EMBL" id="BAUT01000046">
    <property type="protein sequence ID" value="GAE27319.1"/>
    <property type="molecule type" value="Genomic_DNA"/>
</dbReference>
<dbReference type="GO" id="GO:0006782">
    <property type="term" value="P:protoporphyrinogen IX biosynthetic process"/>
    <property type="evidence" value="ECO:0007669"/>
    <property type="project" value="UniProtKB-UniRule"/>
</dbReference>
<accession>W4Q7G0</accession>
<dbReference type="SUPFAM" id="SSF69618">
    <property type="entry name" value="HemD-like"/>
    <property type="match status" value="1"/>
</dbReference>
<dbReference type="PANTHER" id="PTHR38042:SF1">
    <property type="entry name" value="UROPORPHYRINOGEN-III SYNTHASE, CHLOROPLASTIC"/>
    <property type="match status" value="1"/>
</dbReference>